<dbReference type="Proteomes" id="UP000037600">
    <property type="component" value="Unassembled WGS sequence"/>
</dbReference>
<comment type="caution">
    <text evidence="2">The sequence shown here is derived from an EMBL/GenBank/DDBJ whole genome shotgun (WGS) entry which is preliminary data.</text>
</comment>
<keyword evidence="1" id="KW-1133">Transmembrane helix</keyword>
<gene>
    <name evidence="2" type="ORF">XM47_10125</name>
</gene>
<feature type="transmembrane region" description="Helical" evidence="1">
    <location>
        <begin position="105"/>
        <end position="130"/>
    </location>
</feature>
<evidence type="ECO:0000313" key="3">
    <source>
        <dbReference type="Proteomes" id="UP000037600"/>
    </source>
</evidence>
<feature type="transmembrane region" description="Helical" evidence="1">
    <location>
        <begin position="75"/>
        <end position="93"/>
    </location>
</feature>
<name>A0A0J8JL09_9ALTE</name>
<keyword evidence="1" id="KW-0472">Membrane</keyword>
<sequence length="146" mass="16745">MKYFIMTALILLLTSLSLISLFNGEYFSFFVQVSPSIISILKIYFPENPVIKILTSPISPHIYAGIKLSDYSAQMAFFGSKCFLVLIVIYSIPLSFNFDFDENSIYLAIYAFALPIFLVMSLVTAIFHTIKYTYVKVMKKDKVWVE</sequence>
<keyword evidence="1" id="KW-0812">Transmembrane</keyword>
<accession>A0A0J8JL09</accession>
<dbReference type="AlphaFoldDB" id="A0A0J8JL09"/>
<reference evidence="2 3" key="1">
    <citation type="submission" date="2015-04" db="EMBL/GenBank/DDBJ databases">
        <title>Draft Genome Sequence of the Novel Agar-Digesting Marine Bacterium Q1.</title>
        <authorList>
            <person name="Li Y."/>
            <person name="Li D."/>
            <person name="Chen G."/>
            <person name="Du Z."/>
        </authorList>
    </citation>
    <scope>NUCLEOTIDE SEQUENCE [LARGE SCALE GENOMIC DNA]</scope>
    <source>
        <strain evidence="2 3">Q1</strain>
    </source>
</reference>
<proteinExistence type="predicted"/>
<keyword evidence="3" id="KW-1185">Reference proteome</keyword>
<protein>
    <submittedName>
        <fullName evidence="2">Uncharacterized protein</fullName>
    </submittedName>
</protein>
<organism evidence="2 3">
    <name type="scientific">Catenovulum maritimum</name>
    <dbReference type="NCBI Taxonomy" id="1513271"/>
    <lineage>
        <taxon>Bacteria</taxon>
        <taxon>Pseudomonadati</taxon>
        <taxon>Pseudomonadota</taxon>
        <taxon>Gammaproteobacteria</taxon>
        <taxon>Alteromonadales</taxon>
        <taxon>Alteromonadaceae</taxon>
        <taxon>Catenovulum</taxon>
    </lineage>
</organism>
<evidence type="ECO:0000313" key="2">
    <source>
        <dbReference type="EMBL" id="KMT65236.1"/>
    </source>
</evidence>
<dbReference type="RefSeq" id="WP_048692193.1">
    <property type="nucleotide sequence ID" value="NZ_KQ130489.1"/>
</dbReference>
<dbReference type="EMBL" id="LAZL01000013">
    <property type="protein sequence ID" value="KMT65236.1"/>
    <property type="molecule type" value="Genomic_DNA"/>
</dbReference>
<evidence type="ECO:0000256" key="1">
    <source>
        <dbReference type="SAM" id="Phobius"/>
    </source>
</evidence>